<dbReference type="EMBL" id="JAVBIK010000001">
    <property type="protein sequence ID" value="MDT7518114.1"/>
    <property type="molecule type" value="Genomic_DNA"/>
</dbReference>
<sequence length="214" mass="22934">MSASESPASSAVLIARALRCSAGPHRLWGPLDVQLSAGVTWVTGGEGRGKSSLLRMLAGDLVVPGSNLQLAGTGLQTDPAKYRKKAFWMDPRTSAWDQSSPLQFWEQGKRLWPLWSAEICRELASALGLDEHLAKPMYMLSTGSKRKVWITAACASGAELTCLDEPFAALDRASIRTITELLQDAAAHSSRAWVLADYEAPAGVPLAATIDLGD</sequence>
<evidence type="ECO:0000313" key="4">
    <source>
        <dbReference type="EMBL" id="MDT7518114.1"/>
    </source>
</evidence>
<dbReference type="InterPro" id="IPR027417">
    <property type="entry name" value="P-loop_NTPase"/>
</dbReference>
<keyword evidence="1" id="KW-0547">Nucleotide-binding</keyword>
<evidence type="ECO:0000256" key="2">
    <source>
        <dbReference type="ARBA" id="ARBA00022840"/>
    </source>
</evidence>
<feature type="domain" description="ABC transporter" evidence="3">
    <location>
        <begin position="36"/>
        <end position="168"/>
    </location>
</feature>
<dbReference type="Proteomes" id="UP001321700">
    <property type="component" value="Unassembled WGS sequence"/>
</dbReference>
<comment type="caution">
    <text evidence="4">The sequence shown here is derived from an EMBL/GenBank/DDBJ whole genome shotgun (WGS) entry which is preliminary data.</text>
</comment>
<dbReference type="Gene3D" id="3.40.50.300">
    <property type="entry name" value="P-loop containing nucleotide triphosphate hydrolases"/>
    <property type="match status" value="1"/>
</dbReference>
<protein>
    <submittedName>
        <fullName evidence="4">ATP-binding cassette domain-containing protein</fullName>
    </submittedName>
</protein>
<keyword evidence="5" id="KW-1185">Reference proteome</keyword>
<dbReference type="InterPro" id="IPR003439">
    <property type="entry name" value="ABC_transporter-like_ATP-bd"/>
</dbReference>
<dbReference type="PANTHER" id="PTHR43158:SF2">
    <property type="entry name" value="SKFA PEPTIDE EXPORT ATP-BINDING PROTEIN SKFE"/>
    <property type="match status" value="1"/>
</dbReference>
<evidence type="ECO:0000259" key="3">
    <source>
        <dbReference type="Pfam" id="PF00005"/>
    </source>
</evidence>
<dbReference type="SUPFAM" id="SSF52540">
    <property type="entry name" value="P-loop containing nucleoside triphosphate hydrolases"/>
    <property type="match status" value="1"/>
</dbReference>
<name>A0ABU3KLH5_9BURK</name>
<evidence type="ECO:0000313" key="5">
    <source>
        <dbReference type="Proteomes" id="UP001321700"/>
    </source>
</evidence>
<dbReference type="Pfam" id="PF00005">
    <property type="entry name" value="ABC_tran"/>
    <property type="match status" value="1"/>
</dbReference>
<evidence type="ECO:0000256" key="1">
    <source>
        <dbReference type="ARBA" id="ARBA00022741"/>
    </source>
</evidence>
<dbReference type="GO" id="GO:0005524">
    <property type="term" value="F:ATP binding"/>
    <property type="evidence" value="ECO:0007669"/>
    <property type="project" value="UniProtKB-KW"/>
</dbReference>
<dbReference type="RefSeq" id="WP_313873895.1">
    <property type="nucleotide sequence ID" value="NZ_JAVBIK010000001.1"/>
</dbReference>
<gene>
    <name evidence="4" type="ORF">RAE19_05095</name>
</gene>
<dbReference type="PANTHER" id="PTHR43158">
    <property type="entry name" value="SKFA PEPTIDE EXPORT ATP-BINDING PROTEIN SKFE"/>
    <property type="match status" value="1"/>
</dbReference>
<accession>A0ABU3KLH5</accession>
<proteinExistence type="predicted"/>
<organism evidence="4 5">
    <name type="scientific">Rhodoferax potami</name>
    <dbReference type="NCBI Taxonomy" id="3068338"/>
    <lineage>
        <taxon>Bacteria</taxon>
        <taxon>Pseudomonadati</taxon>
        <taxon>Pseudomonadota</taxon>
        <taxon>Betaproteobacteria</taxon>
        <taxon>Burkholderiales</taxon>
        <taxon>Comamonadaceae</taxon>
        <taxon>Rhodoferax</taxon>
    </lineage>
</organism>
<keyword evidence="2 4" id="KW-0067">ATP-binding</keyword>
<reference evidence="4 5" key="1">
    <citation type="submission" date="2023-08" db="EMBL/GenBank/DDBJ databases">
        <title>Rhodoferax potami sp. nov. and Rhodoferax mekongensis sp. nov., isolated from the Mekong River in Thailand.</title>
        <authorList>
            <person name="Kitikhun S."/>
            <person name="Charoenyingcharoen P."/>
            <person name="Siriarchawattana P."/>
            <person name="Likhitrattanapisal S."/>
            <person name="Nilsakha T."/>
            <person name="Chanpet A."/>
            <person name="Rattanawaree P."/>
            <person name="Ingsriswang S."/>
        </authorList>
    </citation>
    <scope>NUCLEOTIDE SEQUENCE [LARGE SCALE GENOMIC DNA]</scope>
    <source>
        <strain evidence="4 5">TBRC 17660</strain>
    </source>
</reference>